<name>A0A8K0CLB8_IGNLU</name>
<evidence type="ECO:0000313" key="2">
    <source>
        <dbReference type="Proteomes" id="UP000801492"/>
    </source>
</evidence>
<gene>
    <name evidence="1" type="ORF">ILUMI_16664</name>
</gene>
<organism evidence="1 2">
    <name type="scientific">Ignelater luminosus</name>
    <name type="common">Cucubano</name>
    <name type="synonym">Pyrophorus luminosus</name>
    <dbReference type="NCBI Taxonomy" id="2038154"/>
    <lineage>
        <taxon>Eukaryota</taxon>
        <taxon>Metazoa</taxon>
        <taxon>Ecdysozoa</taxon>
        <taxon>Arthropoda</taxon>
        <taxon>Hexapoda</taxon>
        <taxon>Insecta</taxon>
        <taxon>Pterygota</taxon>
        <taxon>Neoptera</taxon>
        <taxon>Endopterygota</taxon>
        <taxon>Coleoptera</taxon>
        <taxon>Polyphaga</taxon>
        <taxon>Elateriformia</taxon>
        <taxon>Elateroidea</taxon>
        <taxon>Elateridae</taxon>
        <taxon>Agrypninae</taxon>
        <taxon>Pyrophorini</taxon>
        <taxon>Ignelater</taxon>
    </lineage>
</organism>
<feature type="non-terminal residue" evidence="1">
    <location>
        <position position="1"/>
    </location>
</feature>
<accession>A0A8K0CLB8</accession>
<proteinExistence type="predicted"/>
<evidence type="ECO:0000313" key="1">
    <source>
        <dbReference type="EMBL" id="KAF2889509.1"/>
    </source>
</evidence>
<dbReference type="Proteomes" id="UP000801492">
    <property type="component" value="Unassembled WGS sequence"/>
</dbReference>
<dbReference type="EMBL" id="VTPC01065940">
    <property type="protein sequence ID" value="KAF2889509.1"/>
    <property type="molecule type" value="Genomic_DNA"/>
</dbReference>
<protein>
    <submittedName>
        <fullName evidence="1">Uncharacterized protein</fullName>
    </submittedName>
</protein>
<keyword evidence="2" id="KW-1185">Reference proteome</keyword>
<dbReference type="AlphaFoldDB" id="A0A8K0CLB8"/>
<sequence length="127" mass="14872">WSGRVDVFKPLRSQLCEIYDALFQITEDVNRDAETKVKARDLEAIAINLSDCVRMLSETIQKERCYRKSGYDQMKIAVNEIAENLECNTEFPAETEVKSQKKKRQLDYEEAVDEPLTEKNKFNKKLF</sequence>
<dbReference type="OrthoDB" id="6694091at2759"/>
<comment type="caution">
    <text evidence="1">The sequence shown here is derived from an EMBL/GenBank/DDBJ whole genome shotgun (WGS) entry which is preliminary data.</text>
</comment>
<reference evidence="1" key="1">
    <citation type="submission" date="2019-08" db="EMBL/GenBank/DDBJ databases">
        <title>The genome of the North American firefly Photinus pyralis.</title>
        <authorList>
            <consortium name="Photinus pyralis genome working group"/>
            <person name="Fallon T.R."/>
            <person name="Sander Lower S.E."/>
            <person name="Weng J.-K."/>
        </authorList>
    </citation>
    <scope>NUCLEOTIDE SEQUENCE</scope>
    <source>
        <strain evidence="1">TRF0915ILg1</strain>
        <tissue evidence="1">Whole body</tissue>
    </source>
</reference>